<name>A0AAW5IIR4_9BACT</name>
<evidence type="ECO:0000313" key="2">
    <source>
        <dbReference type="Proteomes" id="UP001205531"/>
    </source>
</evidence>
<dbReference type="AlphaFoldDB" id="A0AAW5IIR4"/>
<sequence>MIEMNKDLPYEQQVKVLLRYYDQLVEENKALKARIEEMTRYGDPAELKKKLDSLPSNVKQLRELYRERDSRINWGKKKLVNYLRSAGVKIPPLMSFTRAVEMVIELPTHP</sequence>
<dbReference type="EMBL" id="JANDWZ010000002">
    <property type="protein sequence ID" value="MCP9563334.1"/>
    <property type="molecule type" value="Genomic_DNA"/>
</dbReference>
<evidence type="ECO:0000313" key="1">
    <source>
        <dbReference type="EMBL" id="MCP9563334.1"/>
    </source>
</evidence>
<protein>
    <submittedName>
        <fullName evidence="1">Uncharacterized protein</fullName>
    </submittedName>
</protein>
<proteinExistence type="predicted"/>
<dbReference type="RefSeq" id="WP_254950242.1">
    <property type="nucleotide sequence ID" value="NZ_JANDWY010000002.1"/>
</dbReference>
<dbReference type="Proteomes" id="UP001205531">
    <property type="component" value="Unassembled WGS sequence"/>
</dbReference>
<reference evidence="1" key="1">
    <citation type="submission" date="2022-07" db="EMBL/GenBank/DDBJ databases">
        <title>Prevotella copri.</title>
        <authorList>
            <person name="Yang C."/>
        </authorList>
    </citation>
    <scope>NUCLEOTIDE SEQUENCE</scope>
    <source>
        <strain evidence="1">HF2107</strain>
    </source>
</reference>
<accession>A0AAW5IIR4</accession>
<organism evidence="1 2">
    <name type="scientific">Segatella copri</name>
    <dbReference type="NCBI Taxonomy" id="165179"/>
    <lineage>
        <taxon>Bacteria</taxon>
        <taxon>Pseudomonadati</taxon>
        <taxon>Bacteroidota</taxon>
        <taxon>Bacteroidia</taxon>
        <taxon>Bacteroidales</taxon>
        <taxon>Prevotellaceae</taxon>
        <taxon>Segatella</taxon>
    </lineage>
</organism>
<comment type="caution">
    <text evidence="1">The sequence shown here is derived from an EMBL/GenBank/DDBJ whole genome shotgun (WGS) entry which is preliminary data.</text>
</comment>
<gene>
    <name evidence="1" type="ORF">NNC64_01925</name>
</gene>